<sequence length="217" mass="25369">MFESTKSSEDEIESFYKHLNEALSLVKKVDNIIVMDDFNAKVGKKQCQIIVGGFGMGRRNDRGDRIIQFCQENDHFITNTFFKLHQRRLYTWTSTAETEDMIVSNQIDFILVKQRFRNSIKSAKTYPEADIGSDHNPLVAITHIRLKKIDKKQSQNSTDRTLLSKEPMRSMVREQLHKCLETHNENATDSDTQWNKMRTDINNLCQKHLKSKTQNKK</sequence>
<dbReference type="SUPFAM" id="SSF56219">
    <property type="entry name" value="DNase I-like"/>
    <property type="match status" value="1"/>
</dbReference>
<dbReference type="Proteomes" id="UP000019118">
    <property type="component" value="Unassembled WGS sequence"/>
</dbReference>
<dbReference type="GeneID" id="109541869"/>
<dbReference type="InterPro" id="IPR005135">
    <property type="entry name" value="Endo/exonuclease/phosphatase"/>
</dbReference>
<organism evidence="2 3">
    <name type="scientific">Dendroctonus ponderosae</name>
    <name type="common">Mountain pine beetle</name>
    <dbReference type="NCBI Taxonomy" id="77166"/>
    <lineage>
        <taxon>Eukaryota</taxon>
        <taxon>Metazoa</taxon>
        <taxon>Ecdysozoa</taxon>
        <taxon>Arthropoda</taxon>
        <taxon>Hexapoda</taxon>
        <taxon>Insecta</taxon>
        <taxon>Pterygota</taxon>
        <taxon>Neoptera</taxon>
        <taxon>Endopterygota</taxon>
        <taxon>Coleoptera</taxon>
        <taxon>Polyphaga</taxon>
        <taxon>Cucujiformia</taxon>
        <taxon>Curculionidae</taxon>
        <taxon>Scolytinae</taxon>
        <taxon>Dendroctonus</taxon>
    </lineage>
</organism>
<dbReference type="EnsemblMetazoa" id="XM_019910859.1">
    <property type="protein sequence ID" value="XP_019766418.1"/>
    <property type="gene ID" value="LOC109541869"/>
</dbReference>
<dbReference type="PANTHER" id="PTHR23227:SF85">
    <property type="entry name" value="CRANIOFACIAL DEVELOPMENT PROTEIN 2"/>
    <property type="match status" value="1"/>
</dbReference>
<feature type="domain" description="Endonuclease/exonuclease/phosphatase" evidence="1">
    <location>
        <begin position="10"/>
        <end position="138"/>
    </location>
</feature>
<dbReference type="InterPro" id="IPR027124">
    <property type="entry name" value="Swc5/CFDP1/2"/>
</dbReference>
<accession>A0AAR5PZJ2</accession>
<dbReference type="Gene3D" id="3.60.10.10">
    <property type="entry name" value="Endonuclease/exonuclease/phosphatase"/>
    <property type="match status" value="1"/>
</dbReference>
<evidence type="ECO:0000313" key="2">
    <source>
        <dbReference type="EnsemblMetazoa" id="XP_019766418.1"/>
    </source>
</evidence>
<dbReference type="Pfam" id="PF14529">
    <property type="entry name" value="Exo_endo_phos_2"/>
    <property type="match status" value="1"/>
</dbReference>
<name>A0AAR5PZJ2_DENPD</name>
<dbReference type="PANTHER" id="PTHR23227">
    <property type="entry name" value="BUCENTAUR RELATED"/>
    <property type="match status" value="1"/>
</dbReference>
<protein>
    <recommendedName>
        <fullName evidence="1">Endonuclease/exonuclease/phosphatase domain-containing protein</fullName>
    </recommendedName>
</protein>
<reference evidence="3" key="1">
    <citation type="journal article" date="2013" name="Genome Biol.">
        <title>Draft genome of the mountain pine beetle, Dendroctonus ponderosae Hopkins, a major forest pest.</title>
        <authorList>
            <person name="Keeling C.I."/>
            <person name="Yuen M.M."/>
            <person name="Liao N.Y."/>
            <person name="Docking T.R."/>
            <person name="Chan S.K."/>
            <person name="Taylor G.A."/>
            <person name="Palmquist D.L."/>
            <person name="Jackman S.D."/>
            <person name="Nguyen A."/>
            <person name="Li M."/>
            <person name="Henderson H."/>
            <person name="Janes J.K."/>
            <person name="Zhao Y."/>
            <person name="Pandoh P."/>
            <person name="Moore R."/>
            <person name="Sperling F.A."/>
            <person name="Huber D.P."/>
            <person name="Birol I."/>
            <person name="Jones S.J."/>
            <person name="Bohlmann J."/>
        </authorList>
    </citation>
    <scope>NUCLEOTIDE SEQUENCE</scope>
</reference>
<dbReference type="KEGG" id="dpa:109541869"/>
<evidence type="ECO:0000313" key="3">
    <source>
        <dbReference type="Proteomes" id="UP000019118"/>
    </source>
</evidence>
<proteinExistence type="predicted"/>
<reference evidence="2" key="2">
    <citation type="submission" date="2024-08" db="UniProtKB">
        <authorList>
            <consortium name="EnsemblMetazoa"/>
        </authorList>
    </citation>
    <scope>IDENTIFICATION</scope>
</reference>
<dbReference type="RefSeq" id="XP_019766418.1">
    <property type="nucleotide sequence ID" value="XM_019910859.1"/>
</dbReference>
<dbReference type="InterPro" id="IPR036691">
    <property type="entry name" value="Endo/exonu/phosph_ase_sf"/>
</dbReference>
<keyword evidence="3" id="KW-1185">Reference proteome</keyword>
<evidence type="ECO:0000259" key="1">
    <source>
        <dbReference type="Pfam" id="PF14529"/>
    </source>
</evidence>
<dbReference type="GO" id="GO:0003824">
    <property type="term" value="F:catalytic activity"/>
    <property type="evidence" value="ECO:0007669"/>
    <property type="project" value="InterPro"/>
</dbReference>
<dbReference type="AlphaFoldDB" id="A0AAR5PZJ2"/>